<feature type="transmembrane region" description="Helical" evidence="1">
    <location>
        <begin position="143"/>
        <end position="161"/>
    </location>
</feature>
<gene>
    <name evidence="2" type="ORF">LX73_0641</name>
</gene>
<organism evidence="2 3">
    <name type="scientific">Fodinibius salinus</name>
    <dbReference type="NCBI Taxonomy" id="860790"/>
    <lineage>
        <taxon>Bacteria</taxon>
        <taxon>Pseudomonadati</taxon>
        <taxon>Balneolota</taxon>
        <taxon>Balneolia</taxon>
        <taxon>Balneolales</taxon>
        <taxon>Balneolaceae</taxon>
        <taxon>Fodinibius</taxon>
    </lineage>
</organism>
<feature type="transmembrane region" description="Helical" evidence="1">
    <location>
        <begin position="44"/>
        <end position="66"/>
    </location>
</feature>
<evidence type="ECO:0000313" key="2">
    <source>
        <dbReference type="EMBL" id="TYP95341.1"/>
    </source>
</evidence>
<dbReference type="EMBL" id="VNHY01000001">
    <property type="protein sequence ID" value="TYP95341.1"/>
    <property type="molecule type" value="Genomic_DNA"/>
</dbReference>
<dbReference type="RefSeq" id="WP_148898012.1">
    <property type="nucleotide sequence ID" value="NZ_VNHY01000001.1"/>
</dbReference>
<feature type="transmembrane region" description="Helical" evidence="1">
    <location>
        <begin position="173"/>
        <end position="194"/>
    </location>
</feature>
<accession>A0A5D3YS27</accession>
<dbReference type="AlphaFoldDB" id="A0A5D3YS27"/>
<proteinExistence type="predicted"/>
<keyword evidence="1" id="KW-1133">Transmembrane helix</keyword>
<reference evidence="2 3" key="1">
    <citation type="submission" date="2019-07" db="EMBL/GenBank/DDBJ databases">
        <title>Genomic Encyclopedia of Archaeal and Bacterial Type Strains, Phase II (KMG-II): from individual species to whole genera.</title>
        <authorList>
            <person name="Goeker M."/>
        </authorList>
    </citation>
    <scope>NUCLEOTIDE SEQUENCE [LARGE SCALE GENOMIC DNA]</scope>
    <source>
        <strain evidence="2 3">DSM 21935</strain>
    </source>
</reference>
<feature type="transmembrane region" description="Helical" evidence="1">
    <location>
        <begin position="12"/>
        <end position="32"/>
    </location>
</feature>
<dbReference type="Proteomes" id="UP000324595">
    <property type="component" value="Unassembled WGS sequence"/>
</dbReference>
<protein>
    <submittedName>
        <fullName evidence="2">Uncharacterized protein</fullName>
    </submittedName>
</protein>
<keyword evidence="1" id="KW-0472">Membrane</keyword>
<comment type="caution">
    <text evidence="2">The sequence shown here is derived from an EMBL/GenBank/DDBJ whole genome shotgun (WGS) entry which is preliminary data.</text>
</comment>
<feature type="transmembrane region" description="Helical" evidence="1">
    <location>
        <begin position="78"/>
        <end position="98"/>
    </location>
</feature>
<evidence type="ECO:0000256" key="1">
    <source>
        <dbReference type="SAM" id="Phobius"/>
    </source>
</evidence>
<feature type="transmembrane region" description="Helical" evidence="1">
    <location>
        <begin position="110"/>
        <end position="131"/>
    </location>
</feature>
<evidence type="ECO:0000313" key="3">
    <source>
        <dbReference type="Proteomes" id="UP000324595"/>
    </source>
</evidence>
<keyword evidence="1" id="KW-0812">Transmembrane</keyword>
<sequence>MSILNRKYWRILEQWSPILFYFAGIIFLLSSLQNFIGPIPYLSFLGYIPIGSILSLIGVLSLYPNLSKKAPNLARAGFLFLVVSVITIVSISIISPLLKLNPDQSVIPDFILPFFTYGQLTTVFLTYLLFGVAVFKSSYYTQILGYLLLLPALLVAGELLILNQQAQGKIIKWFFITALSIQALDSLGIGYVIYKQSEAAHTKIDSVYSRIKEMV</sequence>
<name>A0A5D3YS27_9BACT</name>
<keyword evidence="3" id="KW-1185">Reference proteome</keyword>